<evidence type="ECO:0000259" key="2">
    <source>
        <dbReference type="PROSITE" id="PS50801"/>
    </source>
</evidence>
<dbReference type="STRING" id="126156.SAMN05421670_2458"/>
<dbReference type="SUPFAM" id="SSF52091">
    <property type="entry name" value="SpoIIaa-like"/>
    <property type="match status" value="1"/>
</dbReference>
<dbReference type="AlphaFoldDB" id="A0A1I5Z750"/>
<dbReference type="PANTHER" id="PTHR33745:SF3">
    <property type="entry name" value="RSBT CO-ANTAGONIST PROTEIN RSBRC"/>
    <property type="match status" value="1"/>
</dbReference>
<gene>
    <name evidence="3" type="ORF">SAMN05421670_2458</name>
</gene>
<name>A0A1I5Z750_9BACI</name>
<sequence length="288" mass="32771">MASIDRELYEYILVNSSNITTKWFTAKCDFDSPFYSNNLNPEIDKVLKEQHALTISTVAYAFLEEEHGFQEQLLIWAETVAQSRIEHNIPIHDVIKALNKTRETIWLFVENFAFAHHDDLLNTVVLKWSRLFNTAFDQLIHSFSERYYYLSNNRLNAQQALINELSVPVIPILESVGVLPIVGDIDTFRSRLLLESVPNTCVEMNIDKLFIDISSVTFMDTMVANELFRLIDVLQLLGIKTVLSGIRPEVAQTSIQLGVNFGNISTFSSLKQALLRTGVYTTSGTSKK</sequence>
<dbReference type="Gene3D" id="3.30.750.24">
    <property type="entry name" value="STAS domain"/>
    <property type="match status" value="1"/>
</dbReference>
<dbReference type="Gene3D" id="1.10.490.70">
    <property type="entry name" value="Histidine kinase N-terminal domain"/>
    <property type="match status" value="1"/>
</dbReference>
<dbReference type="RefSeq" id="WP_093537187.1">
    <property type="nucleotide sequence ID" value="NZ_FOXU01000004.1"/>
</dbReference>
<organism evidence="3 4">
    <name type="scientific">Psychrobacillus psychrotolerans</name>
    <dbReference type="NCBI Taxonomy" id="126156"/>
    <lineage>
        <taxon>Bacteria</taxon>
        <taxon>Bacillati</taxon>
        <taxon>Bacillota</taxon>
        <taxon>Bacilli</taxon>
        <taxon>Bacillales</taxon>
        <taxon>Bacillaceae</taxon>
        <taxon>Psychrobacillus</taxon>
    </lineage>
</organism>
<evidence type="ECO:0000313" key="3">
    <source>
        <dbReference type="EMBL" id="SFQ52296.1"/>
    </source>
</evidence>
<protein>
    <submittedName>
        <fullName evidence="3">RsbT co-antagonist protein RsbR</fullName>
    </submittedName>
</protein>
<dbReference type="InterPro" id="IPR002645">
    <property type="entry name" value="STAS_dom"/>
</dbReference>
<dbReference type="OrthoDB" id="9800154at2"/>
<accession>A0A1I5Z750</accession>
<reference evidence="4" key="1">
    <citation type="submission" date="2016-10" db="EMBL/GenBank/DDBJ databases">
        <authorList>
            <person name="Varghese N."/>
            <person name="Submissions S."/>
        </authorList>
    </citation>
    <scope>NUCLEOTIDE SEQUENCE [LARGE SCALE GENOMIC DNA]</scope>
    <source>
        <strain evidence="4">DSM 11706</strain>
    </source>
</reference>
<dbReference type="Proteomes" id="UP000198734">
    <property type="component" value="Unassembled WGS sequence"/>
</dbReference>
<dbReference type="InterPro" id="IPR036513">
    <property type="entry name" value="STAS_dom_sf"/>
</dbReference>
<feature type="domain" description="STAS" evidence="2">
    <location>
        <begin position="166"/>
        <end position="277"/>
    </location>
</feature>
<keyword evidence="1" id="KW-0597">Phosphoprotein</keyword>
<proteinExistence type="predicted"/>
<dbReference type="InterPro" id="IPR051932">
    <property type="entry name" value="Bact_StressResp_Reg"/>
</dbReference>
<evidence type="ECO:0000256" key="1">
    <source>
        <dbReference type="ARBA" id="ARBA00022553"/>
    </source>
</evidence>
<keyword evidence="4" id="KW-1185">Reference proteome</keyword>
<dbReference type="EMBL" id="FOXU01000004">
    <property type="protein sequence ID" value="SFQ52296.1"/>
    <property type="molecule type" value="Genomic_DNA"/>
</dbReference>
<dbReference type="CDD" id="cd07041">
    <property type="entry name" value="STAS_RsbR_RsbS_like"/>
    <property type="match status" value="1"/>
</dbReference>
<evidence type="ECO:0000313" key="4">
    <source>
        <dbReference type="Proteomes" id="UP000198734"/>
    </source>
</evidence>
<dbReference type="PANTHER" id="PTHR33745">
    <property type="entry name" value="RSBT ANTAGONIST PROTEIN RSBS-RELATED"/>
    <property type="match status" value="1"/>
</dbReference>
<dbReference type="PROSITE" id="PS50801">
    <property type="entry name" value="STAS"/>
    <property type="match status" value="1"/>
</dbReference>
<dbReference type="Pfam" id="PF01740">
    <property type="entry name" value="STAS"/>
    <property type="match status" value="1"/>
</dbReference>